<protein>
    <submittedName>
        <fullName evidence="1">Uncharacterized protein</fullName>
    </submittedName>
</protein>
<accession>A0A5B7JK18</accession>
<gene>
    <name evidence="1" type="ORF">E2C01_089783</name>
</gene>
<organism evidence="1 2">
    <name type="scientific">Portunus trituberculatus</name>
    <name type="common">Swimming crab</name>
    <name type="synonym">Neptunus trituberculatus</name>
    <dbReference type="NCBI Taxonomy" id="210409"/>
    <lineage>
        <taxon>Eukaryota</taxon>
        <taxon>Metazoa</taxon>
        <taxon>Ecdysozoa</taxon>
        <taxon>Arthropoda</taxon>
        <taxon>Crustacea</taxon>
        <taxon>Multicrustacea</taxon>
        <taxon>Malacostraca</taxon>
        <taxon>Eumalacostraca</taxon>
        <taxon>Eucarida</taxon>
        <taxon>Decapoda</taxon>
        <taxon>Pleocyemata</taxon>
        <taxon>Brachyura</taxon>
        <taxon>Eubrachyura</taxon>
        <taxon>Portunoidea</taxon>
        <taxon>Portunidae</taxon>
        <taxon>Portuninae</taxon>
        <taxon>Portunus</taxon>
    </lineage>
</organism>
<reference evidence="1 2" key="1">
    <citation type="submission" date="2019-05" db="EMBL/GenBank/DDBJ databases">
        <title>Another draft genome of Portunus trituberculatus and its Hox gene families provides insights of decapod evolution.</title>
        <authorList>
            <person name="Jeong J.-H."/>
            <person name="Song I."/>
            <person name="Kim S."/>
            <person name="Choi T."/>
            <person name="Kim D."/>
            <person name="Ryu S."/>
            <person name="Kim W."/>
        </authorList>
    </citation>
    <scope>NUCLEOTIDE SEQUENCE [LARGE SCALE GENOMIC DNA]</scope>
    <source>
        <tissue evidence="1">Muscle</tissue>
    </source>
</reference>
<comment type="caution">
    <text evidence="1">The sequence shown here is derived from an EMBL/GenBank/DDBJ whole genome shotgun (WGS) entry which is preliminary data.</text>
</comment>
<keyword evidence="2" id="KW-1185">Reference proteome</keyword>
<dbReference type="AlphaFoldDB" id="A0A5B7JK18"/>
<name>A0A5B7JK18_PORTR</name>
<sequence length="26" mass="2711">MASHCLCSNSGVEQSTCHCISGATRQ</sequence>
<dbReference type="Proteomes" id="UP000324222">
    <property type="component" value="Unassembled WGS sequence"/>
</dbReference>
<dbReference type="EMBL" id="VSRR010099269">
    <property type="protein sequence ID" value="MPC94606.1"/>
    <property type="molecule type" value="Genomic_DNA"/>
</dbReference>
<evidence type="ECO:0000313" key="1">
    <source>
        <dbReference type="EMBL" id="MPC94606.1"/>
    </source>
</evidence>
<evidence type="ECO:0000313" key="2">
    <source>
        <dbReference type="Proteomes" id="UP000324222"/>
    </source>
</evidence>
<proteinExistence type="predicted"/>